<reference evidence="2 3" key="1">
    <citation type="submission" date="2019-06" db="EMBL/GenBank/DDBJ databases">
        <title>Gramella sabulilitoris sp. nov., isolated from a marine sand.</title>
        <authorList>
            <person name="Yoon J.-H."/>
        </authorList>
    </citation>
    <scope>NUCLEOTIDE SEQUENCE [LARGE SCALE GENOMIC DNA]</scope>
    <source>
        <strain evidence="2 3">HSMS-1</strain>
    </source>
</reference>
<keyword evidence="2" id="KW-0808">Transferase</keyword>
<proteinExistence type="predicted"/>
<dbReference type="Pfam" id="PF00535">
    <property type="entry name" value="Glycos_transf_2"/>
    <property type="match status" value="1"/>
</dbReference>
<dbReference type="CDD" id="cd00761">
    <property type="entry name" value="Glyco_tranf_GTA_type"/>
    <property type="match status" value="1"/>
</dbReference>
<dbReference type="RefSeq" id="WP_143410406.1">
    <property type="nucleotide sequence ID" value="NZ_VHSF01000002.1"/>
</dbReference>
<evidence type="ECO:0000313" key="3">
    <source>
        <dbReference type="Proteomes" id="UP000315131"/>
    </source>
</evidence>
<dbReference type="GO" id="GO:0016740">
    <property type="term" value="F:transferase activity"/>
    <property type="evidence" value="ECO:0007669"/>
    <property type="project" value="UniProtKB-KW"/>
</dbReference>
<gene>
    <name evidence="2" type="ORF">FGM01_06815</name>
</gene>
<dbReference type="AlphaFoldDB" id="A0A550I2B3"/>
<feature type="domain" description="Glycosyltransferase 2-like" evidence="1">
    <location>
        <begin position="13"/>
        <end position="140"/>
    </location>
</feature>
<name>A0A550I2B3_9FLAO</name>
<keyword evidence="3" id="KW-1185">Reference proteome</keyword>
<dbReference type="InterPro" id="IPR029044">
    <property type="entry name" value="Nucleotide-diphossugar_trans"/>
</dbReference>
<dbReference type="PANTHER" id="PTHR43685">
    <property type="entry name" value="GLYCOSYLTRANSFERASE"/>
    <property type="match status" value="1"/>
</dbReference>
<dbReference type="Gene3D" id="3.90.550.10">
    <property type="entry name" value="Spore Coat Polysaccharide Biosynthesis Protein SpsA, Chain A"/>
    <property type="match status" value="1"/>
</dbReference>
<dbReference type="OrthoDB" id="597270at2"/>
<organism evidence="2 3">
    <name type="scientific">Christiangramia sabulilitoris</name>
    <dbReference type="NCBI Taxonomy" id="2583991"/>
    <lineage>
        <taxon>Bacteria</taxon>
        <taxon>Pseudomonadati</taxon>
        <taxon>Bacteroidota</taxon>
        <taxon>Flavobacteriia</taxon>
        <taxon>Flavobacteriales</taxon>
        <taxon>Flavobacteriaceae</taxon>
        <taxon>Christiangramia</taxon>
    </lineage>
</organism>
<dbReference type="InterPro" id="IPR001173">
    <property type="entry name" value="Glyco_trans_2-like"/>
</dbReference>
<dbReference type="Proteomes" id="UP000315131">
    <property type="component" value="Unassembled WGS sequence"/>
</dbReference>
<protein>
    <submittedName>
        <fullName evidence="2">Glycosyltransferase family 2 protein</fullName>
    </submittedName>
</protein>
<dbReference type="SUPFAM" id="SSF53448">
    <property type="entry name" value="Nucleotide-diphospho-sugar transferases"/>
    <property type="match status" value="1"/>
</dbReference>
<dbReference type="EMBL" id="VHSF01000002">
    <property type="protein sequence ID" value="TRO65112.1"/>
    <property type="molecule type" value="Genomic_DNA"/>
</dbReference>
<comment type="caution">
    <text evidence="2">The sequence shown here is derived from an EMBL/GenBank/DDBJ whole genome shotgun (WGS) entry which is preliminary data.</text>
</comment>
<sequence length="300" mass="35634">MKVYSMIKTTYVSIIIPTYNRAHIIGETIKSIINQTYPKWELIIVDDGSSDNTESIIKQFGDSRIIYQQRPANRERGGNAARNWGFEVSKGKYVKWLDSDDLLAPHCLEKQMSFIKENNLDVVFSRSRFFKEISSDGHFTWDKYWSKFFPLKDPFDNYLFGKIRFSTGDGLWKKQFIGPSPFQEDLRNSQEWLMLVQQLSKKPNYHIDDEVLVYSRMHSEQMHNQKSFSFHYKHQILARYYAIKSLKKQGNLSGRRFKYLFKNMIFNFTRPVKKGEFKYFLSNTLILVKTCYHGVHILFK</sequence>
<evidence type="ECO:0000313" key="2">
    <source>
        <dbReference type="EMBL" id="TRO65112.1"/>
    </source>
</evidence>
<evidence type="ECO:0000259" key="1">
    <source>
        <dbReference type="Pfam" id="PF00535"/>
    </source>
</evidence>
<dbReference type="InterPro" id="IPR050834">
    <property type="entry name" value="Glycosyltransf_2"/>
</dbReference>
<dbReference type="PANTHER" id="PTHR43685:SF2">
    <property type="entry name" value="GLYCOSYLTRANSFERASE 2-LIKE DOMAIN-CONTAINING PROTEIN"/>
    <property type="match status" value="1"/>
</dbReference>
<accession>A0A550I2B3</accession>